<dbReference type="Proteomes" id="UP000321776">
    <property type="component" value="Unassembled WGS sequence"/>
</dbReference>
<dbReference type="InterPro" id="IPR011051">
    <property type="entry name" value="RmlC_Cupin_sf"/>
</dbReference>
<dbReference type="InterPro" id="IPR014710">
    <property type="entry name" value="RmlC-like_jellyroll"/>
</dbReference>
<proteinExistence type="predicted"/>
<dbReference type="InterPro" id="IPR010282">
    <property type="entry name" value="Uncharacterised_HutD/Ves"/>
</dbReference>
<dbReference type="PANTHER" id="PTHR37943">
    <property type="entry name" value="PROTEIN VES"/>
    <property type="match status" value="1"/>
</dbReference>
<name>A0A5C6VHY9_9BURK</name>
<evidence type="ECO:0000313" key="2">
    <source>
        <dbReference type="Proteomes" id="UP000321776"/>
    </source>
</evidence>
<gene>
    <name evidence="1" type="ORF">FRZ40_30185</name>
</gene>
<dbReference type="EMBL" id="VOQS01000003">
    <property type="protein sequence ID" value="TXC84539.1"/>
    <property type="molecule type" value="Genomic_DNA"/>
</dbReference>
<sequence length="215" mass="23186">MMDSAVCGRPGVQRRMMTGVTTQSHRSIHFFDCAKLAPEMWANGGGMTRTIAKRCADDHTVDWRVSVATLNGSAKFSLFPGLDRTLLPLDEGAVDLHSPDGASIARPGQPVRFSGDLQIWASVSAQPVNVLNVMTRRGAWQAGVSVSTHSLRVTPASTHLVLCVAGEWRVGSSLLNNVSLLPLTGIWFDGRREEVDLHAVGPHARLVSIAIDPVE</sequence>
<dbReference type="SUPFAM" id="SSF51182">
    <property type="entry name" value="RmlC-like cupins"/>
    <property type="match status" value="1"/>
</dbReference>
<dbReference type="Gene3D" id="2.60.120.10">
    <property type="entry name" value="Jelly Rolls"/>
    <property type="match status" value="1"/>
</dbReference>
<evidence type="ECO:0000313" key="1">
    <source>
        <dbReference type="EMBL" id="TXC84539.1"/>
    </source>
</evidence>
<protein>
    <submittedName>
        <fullName evidence="1">HutD family protein</fullName>
    </submittedName>
</protein>
<accession>A0A5C6VHY9</accession>
<organism evidence="1 2">
    <name type="scientific">Paraburkholderia azotifigens</name>
    <dbReference type="NCBI Taxonomy" id="2057004"/>
    <lineage>
        <taxon>Bacteria</taxon>
        <taxon>Pseudomonadati</taxon>
        <taxon>Pseudomonadota</taxon>
        <taxon>Betaproteobacteria</taxon>
        <taxon>Burkholderiales</taxon>
        <taxon>Burkholderiaceae</taxon>
        <taxon>Paraburkholderia</taxon>
    </lineage>
</organism>
<comment type="caution">
    <text evidence="1">The sequence shown here is derived from an EMBL/GenBank/DDBJ whole genome shotgun (WGS) entry which is preliminary data.</text>
</comment>
<dbReference type="RefSeq" id="WP_147236553.1">
    <property type="nucleotide sequence ID" value="NZ_JAZHFZ010000041.1"/>
</dbReference>
<dbReference type="PANTHER" id="PTHR37943:SF1">
    <property type="entry name" value="PROTEIN VES"/>
    <property type="match status" value="1"/>
</dbReference>
<dbReference type="Pfam" id="PF05962">
    <property type="entry name" value="HutD"/>
    <property type="match status" value="1"/>
</dbReference>
<reference evidence="1 2" key="1">
    <citation type="journal article" date="2018" name="Int. J. Syst. Evol. Microbiol.">
        <title>Paraburkholderia azotifigens sp. nov., a nitrogen-fixing bacterium isolated from paddy soil.</title>
        <authorList>
            <person name="Choi G.M."/>
            <person name="Im W.T."/>
        </authorList>
    </citation>
    <scope>NUCLEOTIDE SEQUENCE [LARGE SCALE GENOMIC DNA]</scope>
    <source>
        <strain evidence="1 2">NF 2-5-3</strain>
    </source>
</reference>
<dbReference type="AlphaFoldDB" id="A0A5C6VHY9"/>